<dbReference type="AlphaFoldDB" id="T2JLF9"/>
<reference evidence="2 3" key="1">
    <citation type="submission" date="2013-01" db="EMBL/GenBank/DDBJ databases">
        <authorList>
            <person name="Bench S."/>
        </authorList>
    </citation>
    <scope>NUCLEOTIDE SEQUENCE [LARGE SCALE GENOMIC DNA]</scope>
    <source>
        <strain evidence="2 3">WH 0402</strain>
    </source>
</reference>
<reference evidence="2 3" key="2">
    <citation type="submission" date="2013-09" db="EMBL/GenBank/DDBJ databases">
        <title>Whole genome comparison of six Crocosphaera watsonii strains with differing phenotypes.</title>
        <authorList>
            <person name="Bench S.R."/>
            <person name="Heller P."/>
            <person name="Frank I."/>
            <person name="Arciniega M."/>
            <person name="Shilova I.N."/>
            <person name="Zehr J.P."/>
        </authorList>
    </citation>
    <scope>NUCLEOTIDE SEQUENCE [LARGE SCALE GENOMIC DNA]</scope>
    <source>
        <strain evidence="2 3">WH 0402</strain>
    </source>
</reference>
<comment type="caution">
    <text evidence="2">The sequence shown here is derived from an EMBL/GenBank/DDBJ whole genome shotgun (WGS) entry which is preliminary data.</text>
</comment>
<evidence type="ECO:0000313" key="2">
    <source>
        <dbReference type="EMBL" id="CCQ65906.1"/>
    </source>
</evidence>
<gene>
    <name evidence="2" type="ORF">CWATWH0402_3869</name>
</gene>
<feature type="region of interest" description="Disordered" evidence="1">
    <location>
        <begin position="1"/>
        <end position="20"/>
    </location>
</feature>
<organism evidence="2 3">
    <name type="scientific">Crocosphaera watsonii WH 0402</name>
    <dbReference type="NCBI Taxonomy" id="1284629"/>
    <lineage>
        <taxon>Bacteria</taxon>
        <taxon>Bacillati</taxon>
        <taxon>Cyanobacteriota</taxon>
        <taxon>Cyanophyceae</taxon>
        <taxon>Oscillatoriophycideae</taxon>
        <taxon>Chroococcales</taxon>
        <taxon>Aphanothecaceae</taxon>
        <taxon>Crocosphaera</taxon>
    </lineage>
</organism>
<protein>
    <submittedName>
        <fullName evidence="2">Uncharacterized protein</fullName>
    </submittedName>
</protein>
<evidence type="ECO:0000313" key="3">
    <source>
        <dbReference type="Proteomes" id="UP000018130"/>
    </source>
</evidence>
<evidence type="ECO:0000256" key="1">
    <source>
        <dbReference type="SAM" id="MobiDB-lite"/>
    </source>
</evidence>
<name>T2JLF9_CROWT</name>
<accession>T2JLF9</accession>
<dbReference type="Proteomes" id="UP000018130">
    <property type="component" value="Unassembled WGS sequence"/>
</dbReference>
<proteinExistence type="predicted"/>
<dbReference type="EMBL" id="CAQN01000290">
    <property type="protein sequence ID" value="CCQ65906.1"/>
    <property type="molecule type" value="Genomic_DNA"/>
</dbReference>
<sequence>MGHGFGPNKKRGFFGPKMGVKPGKMSSLRVKILDVST</sequence>